<keyword evidence="6" id="KW-1185">Reference proteome</keyword>
<evidence type="ECO:0000313" key="6">
    <source>
        <dbReference type="Proteomes" id="UP000774617"/>
    </source>
</evidence>
<dbReference type="SFLD" id="SFLDG00358">
    <property type="entry name" value="Main_(cytGST)"/>
    <property type="match status" value="1"/>
</dbReference>
<proteinExistence type="inferred from homology"/>
<evidence type="ECO:0000256" key="2">
    <source>
        <dbReference type="RuleBase" id="RU003494"/>
    </source>
</evidence>
<dbReference type="SUPFAM" id="SSF47616">
    <property type="entry name" value="GST C-terminal domain-like"/>
    <property type="match status" value="1"/>
</dbReference>
<gene>
    <name evidence="5" type="ORF">B0J12DRAFT_704916</name>
</gene>
<dbReference type="EMBL" id="JAGTJR010000055">
    <property type="protein sequence ID" value="KAH7026812.1"/>
    <property type="molecule type" value="Genomic_DNA"/>
</dbReference>
<dbReference type="Gene3D" id="1.20.1050.130">
    <property type="match status" value="1"/>
</dbReference>
<dbReference type="InterPro" id="IPR004046">
    <property type="entry name" value="GST_C"/>
</dbReference>
<dbReference type="SFLD" id="SFLDS00019">
    <property type="entry name" value="Glutathione_Transferase_(cytos"/>
    <property type="match status" value="1"/>
</dbReference>
<name>A0ABQ8FTX9_9PEZI</name>
<comment type="similarity">
    <text evidence="1 2">Belongs to the GST superfamily.</text>
</comment>
<accession>A0ABQ8FTX9</accession>
<dbReference type="InterPro" id="IPR004045">
    <property type="entry name" value="Glutathione_S-Trfase_N"/>
</dbReference>
<dbReference type="InterPro" id="IPR036249">
    <property type="entry name" value="Thioredoxin-like_sf"/>
</dbReference>
<protein>
    <submittedName>
        <fullName evidence="5">Glutathione-s-transferase</fullName>
    </submittedName>
</protein>
<dbReference type="CDD" id="cd03048">
    <property type="entry name" value="GST_N_Ure2p_like"/>
    <property type="match status" value="1"/>
</dbReference>
<comment type="caution">
    <text evidence="5">The sequence shown here is derived from an EMBL/GenBank/DDBJ whole genome shotgun (WGS) entry which is preliminary data.</text>
</comment>
<feature type="domain" description="GST N-terminal" evidence="3">
    <location>
        <begin position="5"/>
        <end position="87"/>
    </location>
</feature>
<dbReference type="PROSITE" id="PS50404">
    <property type="entry name" value="GST_NTER"/>
    <property type="match status" value="1"/>
</dbReference>
<feature type="domain" description="GST C-terminal" evidence="4">
    <location>
        <begin position="93"/>
        <end position="222"/>
    </location>
</feature>
<evidence type="ECO:0000256" key="1">
    <source>
        <dbReference type="ARBA" id="ARBA00007409"/>
    </source>
</evidence>
<dbReference type="Pfam" id="PF02798">
    <property type="entry name" value="GST_N"/>
    <property type="match status" value="1"/>
</dbReference>
<reference evidence="5 6" key="1">
    <citation type="journal article" date="2021" name="Nat. Commun.">
        <title>Genetic determinants of endophytism in the Arabidopsis root mycobiome.</title>
        <authorList>
            <person name="Mesny F."/>
            <person name="Miyauchi S."/>
            <person name="Thiergart T."/>
            <person name="Pickel B."/>
            <person name="Atanasova L."/>
            <person name="Karlsson M."/>
            <person name="Huettel B."/>
            <person name="Barry K.W."/>
            <person name="Haridas S."/>
            <person name="Chen C."/>
            <person name="Bauer D."/>
            <person name="Andreopoulos W."/>
            <person name="Pangilinan J."/>
            <person name="LaButti K."/>
            <person name="Riley R."/>
            <person name="Lipzen A."/>
            <person name="Clum A."/>
            <person name="Drula E."/>
            <person name="Henrissat B."/>
            <person name="Kohler A."/>
            <person name="Grigoriev I.V."/>
            <person name="Martin F.M."/>
            <person name="Hacquard S."/>
        </authorList>
    </citation>
    <scope>NUCLEOTIDE SEQUENCE [LARGE SCALE GENOMIC DNA]</scope>
    <source>
        <strain evidence="5 6">MPI-SDFR-AT-0080</strain>
    </source>
</reference>
<dbReference type="PANTHER" id="PTHR44051">
    <property type="entry name" value="GLUTATHIONE S-TRANSFERASE-RELATED"/>
    <property type="match status" value="1"/>
</dbReference>
<dbReference type="Pfam" id="PF00043">
    <property type="entry name" value="GST_C"/>
    <property type="match status" value="1"/>
</dbReference>
<evidence type="ECO:0000313" key="5">
    <source>
        <dbReference type="EMBL" id="KAH7026812.1"/>
    </source>
</evidence>
<evidence type="ECO:0000259" key="4">
    <source>
        <dbReference type="PROSITE" id="PS50405"/>
    </source>
</evidence>
<dbReference type="PROSITE" id="PS50405">
    <property type="entry name" value="GST_CTER"/>
    <property type="match status" value="1"/>
</dbReference>
<evidence type="ECO:0000259" key="3">
    <source>
        <dbReference type="PROSITE" id="PS50404"/>
    </source>
</evidence>
<dbReference type="PANTHER" id="PTHR44051:SF3">
    <property type="entry name" value="TRANSCRIPTIONAL REGULATOR URE2"/>
    <property type="match status" value="1"/>
</dbReference>
<sequence length="222" mass="25220">MTCLQPIILYSHKLGPNPWKVALILEELGLPYESKYLEFSEAKQEAFKKLNPNGKLPVIEDPNSGGLTLFESGAIIEYLIDQYDKDARLHRTSLRDRYLERAWLHFQMSAQGPSCGSKVWLGRTYAEADVACALEYFTKEIKRIIGVLDEHLRRTGDPYLVGQMASYADLAFVPMYLMIDVFVPGYSPAEEFPYFGQWLDRLLARPAVQKVVADKKALVAPL</sequence>
<dbReference type="Proteomes" id="UP000774617">
    <property type="component" value="Unassembled WGS sequence"/>
</dbReference>
<dbReference type="InterPro" id="IPR010987">
    <property type="entry name" value="Glutathione-S-Trfase_C-like"/>
</dbReference>
<dbReference type="InterPro" id="IPR036282">
    <property type="entry name" value="Glutathione-S-Trfase_C_sf"/>
</dbReference>
<organism evidence="5 6">
    <name type="scientific">Macrophomina phaseolina</name>
    <dbReference type="NCBI Taxonomy" id="35725"/>
    <lineage>
        <taxon>Eukaryota</taxon>
        <taxon>Fungi</taxon>
        <taxon>Dikarya</taxon>
        <taxon>Ascomycota</taxon>
        <taxon>Pezizomycotina</taxon>
        <taxon>Dothideomycetes</taxon>
        <taxon>Dothideomycetes incertae sedis</taxon>
        <taxon>Botryosphaeriales</taxon>
        <taxon>Botryosphaeriaceae</taxon>
        <taxon>Macrophomina</taxon>
    </lineage>
</organism>
<dbReference type="SUPFAM" id="SSF52833">
    <property type="entry name" value="Thioredoxin-like"/>
    <property type="match status" value="1"/>
</dbReference>
<dbReference type="InterPro" id="IPR040079">
    <property type="entry name" value="Glutathione_S-Trfase"/>
</dbReference>